<proteinExistence type="predicted"/>
<gene>
    <name evidence="1" type="ORF">IQ26_07637</name>
</gene>
<organism evidence="1 2">
    <name type="scientific">Mesorhizobium tianshanense</name>
    <dbReference type="NCBI Taxonomy" id="39844"/>
    <lineage>
        <taxon>Bacteria</taxon>
        <taxon>Pseudomonadati</taxon>
        <taxon>Pseudomonadota</taxon>
        <taxon>Alphaproteobacteria</taxon>
        <taxon>Hyphomicrobiales</taxon>
        <taxon>Phyllobacteriaceae</taxon>
        <taxon>Mesorhizobium</taxon>
    </lineage>
</organism>
<name>A0A562MAJ5_9HYPH</name>
<dbReference type="Proteomes" id="UP000317122">
    <property type="component" value="Unassembled WGS sequence"/>
</dbReference>
<dbReference type="AlphaFoldDB" id="A0A562MAJ5"/>
<accession>A0A562MAJ5</accession>
<sequence length="70" mass="7914">MMDTMEPHARAMANARERINRTELALERTEEMVAENIALCSRLRAQRCLVEAAYRLVEIDPPSNEGGLKA</sequence>
<dbReference type="RefSeq" id="WP_240547472.1">
    <property type="nucleotide sequence ID" value="NZ_BSPF01000042.1"/>
</dbReference>
<comment type="caution">
    <text evidence="1">The sequence shown here is derived from an EMBL/GenBank/DDBJ whole genome shotgun (WGS) entry which is preliminary data.</text>
</comment>
<evidence type="ECO:0000313" key="2">
    <source>
        <dbReference type="Proteomes" id="UP000317122"/>
    </source>
</evidence>
<evidence type="ECO:0000313" key="1">
    <source>
        <dbReference type="EMBL" id="TWI16923.1"/>
    </source>
</evidence>
<keyword evidence="2" id="KW-1185">Reference proteome</keyword>
<dbReference type="EMBL" id="VLKT01000117">
    <property type="protein sequence ID" value="TWI16923.1"/>
    <property type="molecule type" value="Genomic_DNA"/>
</dbReference>
<reference evidence="1 2" key="1">
    <citation type="journal article" date="2015" name="Stand. Genomic Sci.">
        <title>Genomic Encyclopedia of Bacterial and Archaeal Type Strains, Phase III: the genomes of soil and plant-associated and newly described type strains.</title>
        <authorList>
            <person name="Whitman W.B."/>
            <person name="Woyke T."/>
            <person name="Klenk H.P."/>
            <person name="Zhou Y."/>
            <person name="Lilburn T.G."/>
            <person name="Beck B.J."/>
            <person name="De Vos P."/>
            <person name="Vandamme P."/>
            <person name="Eisen J.A."/>
            <person name="Garrity G."/>
            <person name="Hugenholtz P."/>
            <person name="Kyrpides N.C."/>
        </authorList>
    </citation>
    <scope>NUCLEOTIDE SEQUENCE [LARGE SCALE GENOMIC DNA]</scope>
    <source>
        <strain evidence="1 2">CGMCC 1.2546</strain>
    </source>
</reference>
<protein>
    <submittedName>
        <fullName evidence="1">Uncharacterized protein</fullName>
    </submittedName>
</protein>